<reference evidence="7 8" key="1">
    <citation type="submission" date="2024-11" db="EMBL/GenBank/DDBJ databases">
        <authorList>
            <person name="Heng Y.C."/>
            <person name="Lim A.C.H."/>
            <person name="Lee J.K.Y."/>
            <person name="Kittelmann S."/>
        </authorList>
    </citation>
    <scope>NUCLEOTIDE SEQUENCE [LARGE SCALE GENOMIC DNA]</scope>
    <source>
        <strain evidence="7 8">WILCCON 0185</strain>
    </source>
</reference>
<feature type="repeat" description="TPR" evidence="6">
    <location>
        <begin position="275"/>
        <end position="308"/>
    </location>
</feature>
<keyword evidence="2" id="KW-0963">Cytoplasm</keyword>
<accession>A0ABW8T584</accession>
<evidence type="ECO:0000256" key="1">
    <source>
        <dbReference type="ARBA" id="ARBA00004496"/>
    </source>
</evidence>
<dbReference type="InterPro" id="IPR001387">
    <property type="entry name" value="Cro/C1-type_HTH"/>
</dbReference>
<keyword evidence="4 6" id="KW-0802">TPR repeat</keyword>
<evidence type="ECO:0000256" key="3">
    <source>
        <dbReference type="ARBA" id="ARBA00022737"/>
    </source>
</evidence>
<keyword evidence="8" id="KW-1185">Reference proteome</keyword>
<proteinExistence type="inferred from homology"/>
<dbReference type="InterPro" id="IPR051476">
    <property type="entry name" value="Bac_ResReg_Asp_Phosphatase"/>
</dbReference>
<evidence type="ECO:0000256" key="6">
    <source>
        <dbReference type="PROSITE-ProRule" id="PRU00339"/>
    </source>
</evidence>
<name>A0ABW8T584_9CLOT</name>
<evidence type="ECO:0000313" key="7">
    <source>
        <dbReference type="EMBL" id="MFL0247719.1"/>
    </source>
</evidence>
<evidence type="ECO:0000256" key="2">
    <source>
        <dbReference type="ARBA" id="ARBA00022490"/>
    </source>
</evidence>
<dbReference type="SUPFAM" id="SSF48452">
    <property type="entry name" value="TPR-like"/>
    <property type="match status" value="2"/>
</dbReference>
<comment type="similarity">
    <text evidence="5">Belongs to the Rap family.</text>
</comment>
<evidence type="ECO:0000313" key="8">
    <source>
        <dbReference type="Proteomes" id="UP001623591"/>
    </source>
</evidence>
<evidence type="ECO:0000256" key="4">
    <source>
        <dbReference type="ARBA" id="ARBA00022803"/>
    </source>
</evidence>
<dbReference type="PROSITE" id="PS50005">
    <property type="entry name" value="TPR"/>
    <property type="match status" value="1"/>
</dbReference>
<dbReference type="Proteomes" id="UP001623591">
    <property type="component" value="Unassembled WGS sequence"/>
</dbReference>
<dbReference type="EMBL" id="JBJHZZ010000008">
    <property type="protein sequence ID" value="MFL0247719.1"/>
    <property type="molecule type" value="Genomic_DNA"/>
</dbReference>
<protein>
    <submittedName>
        <fullName evidence="7">Tetratricopeptide repeat protein</fullName>
    </submittedName>
</protein>
<comment type="caution">
    <text evidence="7">The sequence shown here is derived from an EMBL/GenBank/DDBJ whole genome shotgun (WGS) entry which is preliminary data.</text>
</comment>
<dbReference type="RefSeq" id="WP_406770147.1">
    <property type="nucleotide sequence ID" value="NZ_JBJHZZ010000008.1"/>
</dbReference>
<dbReference type="Pfam" id="PF13424">
    <property type="entry name" value="TPR_12"/>
    <property type="match status" value="1"/>
</dbReference>
<dbReference type="SMART" id="SM00028">
    <property type="entry name" value="TPR"/>
    <property type="match status" value="5"/>
</dbReference>
<dbReference type="Gene3D" id="1.25.40.10">
    <property type="entry name" value="Tetratricopeptide repeat domain"/>
    <property type="match status" value="2"/>
</dbReference>
<dbReference type="InterPro" id="IPR011990">
    <property type="entry name" value="TPR-like_helical_dom_sf"/>
</dbReference>
<dbReference type="Pfam" id="PF13181">
    <property type="entry name" value="TPR_8"/>
    <property type="match status" value="1"/>
</dbReference>
<keyword evidence="3" id="KW-0677">Repeat</keyword>
<dbReference type="PANTHER" id="PTHR46630:SF1">
    <property type="entry name" value="TETRATRICOPEPTIDE REPEAT PROTEIN 29"/>
    <property type="match status" value="1"/>
</dbReference>
<sequence>MEFLTSGQKVKKLRKLLNMKQHDLQGKNVTRGLISLIEVDKRGVSSETSHVLATKFIEKATKIGIEIKIDDEYFKRTPVEDAERYCIEKFRKNPSLVELNLILDISEKFSLESIQAEAHKLLGDIFYQKSYYGYSFEHYLSSVTISIKLQLMSTLSYLYNRMGICKTNMLMYLESLFYLNKAYYYSSLYNDLSTKMKVVYNMGRSYKKLERYDEAIKYLNEYDSICDKKGDFTSYAYGKILISNCYRRKNMFNKAISIYDELINQCSGKHNDILGYIYNNLGDIYSELNNFDTSLNYFEMAERIRIDIDKNNLPYTYIDKARVYLKMENFTEAKDIVNMSLDHIKQNPNMEVEVSAYYILAEIYSYKQDFESVKRVHLHLVELLNVKEKKSELIKIYSKLAEIYMNEHDYTMSKKYLEMIRNT</sequence>
<dbReference type="InterPro" id="IPR019734">
    <property type="entry name" value="TPR_rpt"/>
</dbReference>
<dbReference type="InterPro" id="IPR010982">
    <property type="entry name" value="Lambda_DNA-bd_dom_sf"/>
</dbReference>
<dbReference type="SUPFAM" id="SSF47413">
    <property type="entry name" value="lambda repressor-like DNA-binding domains"/>
    <property type="match status" value="1"/>
</dbReference>
<dbReference type="PANTHER" id="PTHR46630">
    <property type="entry name" value="TETRATRICOPEPTIDE REPEAT PROTEIN 29"/>
    <property type="match status" value="1"/>
</dbReference>
<dbReference type="CDD" id="cd00093">
    <property type="entry name" value="HTH_XRE"/>
    <property type="match status" value="1"/>
</dbReference>
<organism evidence="7 8">
    <name type="scientific">Candidatus Clostridium stratigraminis</name>
    <dbReference type="NCBI Taxonomy" id="3381661"/>
    <lineage>
        <taxon>Bacteria</taxon>
        <taxon>Bacillati</taxon>
        <taxon>Bacillota</taxon>
        <taxon>Clostridia</taxon>
        <taxon>Eubacteriales</taxon>
        <taxon>Clostridiaceae</taxon>
        <taxon>Clostridium</taxon>
    </lineage>
</organism>
<gene>
    <name evidence="7" type="ORF">ACJDUG_12130</name>
</gene>
<comment type="subcellular location">
    <subcellularLocation>
        <location evidence="1">Cytoplasm</location>
    </subcellularLocation>
</comment>
<evidence type="ECO:0000256" key="5">
    <source>
        <dbReference type="ARBA" id="ARBA00038253"/>
    </source>
</evidence>